<evidence type="ECO:0000313" key="2">
    <source>
        <dbReference type="EMBL" id="MFD0802990.1"/>
    </source>
</evidence>
<keyword evidence="2" id="KW-0067">ATP-binding</keyword>
<evidence type="ECO:0000313" key="3">
    <source>
        <dbReference type="Proteomes" id="UP001596956"/>
    </source>
</evidence>
<proteinExistence type="predicted"/>
<keyword evidence="3" id="KW-1185">Reference proteome</keyword>
<comment type="caution">
    <text evidence="2">The sequence shown here is derived from an EMBL/GenBank/DDBJ whole genome shotgun (WGS) entry which is preliminary data.</text>
</comment>
<dbReference type="Proteomes" id="UP001596956">
    <property type="component" value="Unassembled WGS sequence"/>
</dbReference>
<sequence length="174" mass="18774">MTTPRPTPPPAFGELIGRERDIADLCRVVGGNRLVSLTGTGGMGKTRLAVRVSELVAQRFADGVRFVDLGEAASPDQVVRAVARSLRVLENSEKPPLDAIITNLRDQRALVLLDTCERAVEPLAELCREVLSCCPGVHVLATSRQPLRLSGETVWRVPPLSLPPPRAAENGSRP</sequence>
<dbReference type="PANTHER" id="PTHR47691">
    <property type="entry name" value="REGULATOR-RELATED"/>
    <property type="match status" value="1"/>
</dbReference>
<name>A0ABW3BIV7_9ACTN</name>
<feature type="non-terminal residue" evidence="2">
    <location>
        <position position="174"/>
    </location>
</feature>
<gene>
    <name evidence="2" type="ORF">ACFQZU_16910</name>
</gene>
<feature type="domain" description="ORC1/DEAH AAA+ ATPase" evidence="1">
    <location>
        <begin position="32"/>
        <end position="134"/>
    </location>
</feature>
<dbReference type="Gene3D" id="3.40.50.300">
    <property type="entry name" value="P-loop containing nucleotide triphosphate hydrolases"/>
    <property type="match status" value="1"/>
</dbReference>
<organism evidence="2 3">
    <name type="scientific">Streptomonospora algeriensis</name>
    <dbReference type="NCBI Taxonomy" id="995084"/>
    <lineage>
        <taxon>Bacteria</taxon>
        <taxon>Bacillati</taxon>
        <taxon>Actinomycetota</taxon>
        <taxon>Actinomycetes</taxon>
        <taxon>Streptosporangiales</taxon>
        <taxon>Nocardiopsidaceae</taxon>
        <taxon>Streptomonospora</taxon>
    </lineage>
</organism>
<accession>A0ABW3BIV7</accession>
<evidence type="ECO:0000259" key="1">
    <source>
        <dbReference type="Pfam" id="PF13401"/>
    </source>
</evidence>
<keyword evidence="2" id="KW-0547">Nucleotide-binding</keyword>
<dbReference type="PANTHER" id="PTHR47691:SF3">
    <property type="entry name" value="HTH-TYPE TRANSCRIPTIONAL REGULATOR RV0890C-RELATED"/>
    <property type="match status" value="1"/>
</dbReference>
<protein>
    <submittedName>
        <fullName evidence="2">ATP-binding protein</fullName>
    </submittedName>
</protein>
<dbReference type="EMBL" id="JBHTHR010000680">
    <property type="protein sequence ID" value="MFD0802990.1"/>
    <property type="molecule type" value="Genomic_DNA"/>
</dbReference>
<dbReference type="Pfam" id="PF13401">
    <property type="entry name" value="AAA_22"/>
    <property type="match status" value="1"/>
</dbReference>
<dbReference type="InterPro" id="IPR027417">
    <property type="entry name" value="P-loop_NTPase"/>
</dbReference>
<dbReference type="GO" id="GO:0005524">
    <property type="term" value="F:ATP binding"/>
    <property type="evidence" value="ECO:0007669"/>
    <property type="project" value="UniProtKB-KW"/>
</dbReference>
<dbReference type="SUPFAM" id="SSF52540">
    <property type="entry name" value="P-loop containing nucleoside triphosphate hydrolases"/>
    <property type="match status" value="1"/>
</dbReference>
<dbReference type="InterPro" id="IPR049945">
    <property type="entry name" value="AAA_22"/>
</dbReference>
<reference evidence="3" key="1">
    <citation type="journal article" date="2019" name="Int. J. Syst. Evol. Microbiol.">
        <title>The Global Catalogue of Microorganisms (GCM) 10K type strain sequencing project: providing services to taxonomists for standard genome sequencing and annotation.</title>
        <authorList>
            <consortium name="The Broad Institute Genomics Platform"/>
            <consortium name="The Broad Institute Genome Sequencing Center for Infectious Disease"/>
            <person name="Wu L."/>
            <person name="Ma J."/>
        </authorList>
    </citation>
    <scope>NUCLEOTIDE SEQUENCE [LARGE SCALE GENOMIC DNA]</scope>
    <source>
        <strain evidence="3">CCUG 63369</strain>
    </source>
</reference>